<comment type="caution">
    <text evidence="1">The sequence shown here is derived from an EMBL/GenBank/DDBJ whole genome shotgun (WGS) entry which is preliminary data.</text>
</comment>
<dbReference type="EMBL" id="BMPI01000010">
    <property type="protein sequence ID" value="GGM23277.1"/>
    <property type="molecule type" value="Genomic_DNA"/>
</dbReference>
<name>A0A917TJP3_9ACTN</name>
<reference evidence="1" key="1">
    <citation type="journal article" date="2014" name="Int. J. Syst. Evol. Microbiol.">
        <title>Complete genome sequence of Corynebacterium casei LMG S-19264T (=DSM 44701T), isolated from a smear-ripened cheese.</title>
        <authorList>
            <consortium name="US DOE Joint Genome Institute (JGI-PGF)"/>
            <person name="Walter F."/>
            <person name="Albersmeier A."/>
            <person name="Kalinowski J."/>
            <person name="Ruckert C."/>
        </authorList>
    </citation>
    <scope>NUCLEOTIDE SEQUENCE</scope>
    <source>
        <strain evidence="1">JCM 19831</strain>
    </source>
</reference>
<reference evidence="1" key="2">
    <citation type="submission" date="2020-09" db="EMBL/GenBank/DDBJ databases">
        <authorList>
            <person name="Sun Q."/>
            <person name="Ohkuma M."/>
        </authorList>
    </citation>
    <scope>NUCLEOTIDE SEQUENCE</scope>
    <source>
        <strain evidence="1">JCM 19831</strain>
    </source>
</reference>
<protein>
    <submittedName>
        <fullName evidence="1">Uncharacterized protein</fullName>
    </submittedName>
</protein>
<evidence type="ECO:0000313" key="2">
    <source>
        <dbReference type="Proteomes" id="UP000642070"/>
    </source>
</evidence>
<dbReference type="AlphaFoldDB" id="A0A917TJP3"/>
<gene>
    <name evidence="1" type="ORF">GCM10007977_025600</name>
</gene>
<organism evidence="1 2">
    <name type="scientific">Dactylosporangium sucinum</name>
    <dbReference type="NCBI Taxonomy" id="1424081"/>
    <lineage>
        <taxon>Bacteria</taxon>
        <taxon>Bacillati</taxon>
        <taxon>Actinomycetota</taxon>
        <taxon>Actinomycetes</taxon>
        <taxon>Micromonosporales</taxon>
        <taxon>Micromonosporaceae</taxon>
        <taxon>Dactylosporangium</taxon>
    </lineage>
</organism>
<sequence length="186" mass="20372">MHARVGASAVLDAAQVVINEHRPGPDCFGRCSKCGSAWPYLPRSRAGTTFYRAERLPRRTPAAPAVGDGVPWSPIDWFGSGKITTSAHGKPAPHAWEIRKSKDPGVIGHPEVPSIGDLLNLRDEDYLYGSGALRLRVTEVHESQPMPDWVQVTGTHIAWNDSEIGERTVFVRKDALGRATTARQSR</sequence>
<evidence type="ECO:0000313" key="1">
    <source>
        <dbReference type="EMBL" id="GGM23277.1"/>
    </source>
</evidence>
<accession>A0A917TJP3</accession>
<dbReference type="Proteomes" id="UP000642070">
    <property type="component" value="Unassembled WGS sequence"/>
</dbReference>
<proteinExistence type="predicted"/>
<dbReference type="RefSeq" id="WP_190249999.1">
    <property type="nucleotide sequence ID" value="NZ_BMPI01000010.1"/>
</dbReference>
<keyword evidence="2" id="KW-1185">Reference proteome</keyword>